<sequence>MGFGEVWHDWVQKCVASATISVLVNGSPMPQFSIGKGLRQGCSLSPLLFNLVGEALHLMLVKAESLGMFKGFQVGNIDPFSLSHLQFADDLIIFCGAALGEIKNIKRILRIFEVASGLQLNLKKSMLFGVNVRLEDLNLWAKSIGCDVGKFPAEYLGLPLGVERSSKAMWDPMINKIYHNLSSWKANNLSFSGRLVLIKSVLLSLPTYFLSMFRLPQAVASKINKIIAKFLWGGSDEKRKIH</sequence>
<dbReference type="InterPro" id="IPR000477">
    <property type="entry name" value="RT_dom"/>
</dbReference>
<dbReference type="PANTHER" id="PTHR33116:SF75">
    <property type="entry name" value="RIBONUCLEASE H PROTEIN"/>
    <property type="match status" value="1"/>
</dbReference>
<feature type="domain" description="Reverse transcriptase" evidence="1">
    <location>
        <begin position="1"/>
        <end position="160"/>
    </location>
</feature>
<dbReference type="EMBL" id="BSYR01000003">
    <property type="protein sequence ID" value="GMI64157.1"/>
    <property type="molecule type" value="Genomic_DNA"/>
</dbReference>
<accession>A0A9W7LH53</accession>
<dbReference type="SUPFAM" id="SSF56672">
    <property type="entry name" value="DNA/RNA polymerases"/>
    <property type="match status" value="1"/>
</dbReference>
<evidence type="ECO:0000313" key="2">
    <source>
        <dbReference type="EMBL" id="GMI64157.1"/>
    </source>
</evidence>
<dbReference type="OrthoDB" id="1932527at2759"/>
<keyword evidence="3" id="KW-1185">Reference proteome</keyword>
<proteinExistence type="predicted"/>
<dbReference type="PROSITE" id="PS50878">
    <property type="entry name" value="RT_POL"/>
    <property type="match status" value="1"/>
</dbReference>
<name>A0A9W7LH53_HIBTR</name>
<evidence type="ECO:0000259" key="1">
    <source>
        <dbReference type="PROSITE" id="PS50878"/>
    </source>
</evidence>
<dbReference type="AlphaFoldDB" id="A0A9W7LH53"/>
<organism evidence="2 3">
    <name type="scientific">Hibiscus trionum</name>
    <name type="common">Flower of an hour</name>
    <dbReference type="NCBI Taxonomy" id="183268"/>
    <lineage>
        <taxon>Eukaryota</taxon>
        <taxon>Viridiplantae</taxon>
        <taxon>Streptophyta</taxon>
        <taxon>Embryophyta</taxon>
        <taxon>Tracheophyta</taxon>
        <taxon>Spermatophyta</taxon>
        <taxon>Magnoliopsida</taxon>
        <taxon>eudicotyledons</taxon>
        <taxon>Gunneridae</taxon>
        <taxon>Pentapetalae</taxon>
        <taxon>rosids</taxon>
        <taxon>malvids</taxon>
        <taxon>Malvales</taxon>
        <taxon>Malvaceae</taxon>
        <taxon>Malvoideae</taxon>
        <taxon>Hibiscus</taxon>
    </lineage>
</organism>
<evidence type="ECO:0000313" key="3">
    <source>
        <dbReference type="Proteomes" id="UP001165190"/>
    </source>
</evidence>
<dbReference type="Proteomes" id="UP001165190">
    <property type="component" value="Unassembled WGS sequence"/>
</dbReference>
<reference evidence="2" key="1">
    <citation type="submission" date="2023-05" db="EMBL/GenBank/DDBJ databases">
        <title>Genome and transcriptome analyses reveal genes involved in the formation of fine ridges on petal epidermal cells in Hibiscus trionum.</title>
        <authorList>
            <person name="Koshimizu S."/>
            <person name="Masuda S."/>
            <person name="Ishii T."/>
            <person name="Shirasu K."/>
            <person name="Hoshino A."/>
            <person name="Arita M."/>
        </authorList>
    </citation>
    <scope>NUCLEOTIDE SEQUENCE</scope>
    <source>
        <strain evidence="2">Hamamatsu line</strain>
    </source>
</reference>
<gene>
    <name evidence="2" type="ORF">HRI_000085000</name>
</gene>
<comment type="caution">
    <text evidence="2">The sequence shown here is derived from an EMBL/GenBank/DDBJ whole genome shotgun (WGS) entry which is preliminary data.</text>
</comment>
<dbReference type="Pfam" id="PF00078">
    <property type="entry name" value="RVT_1"/>
    <property type="match status" value="1"/>
</dbReference>
<dbReference type="PANTHER" id="PTHR33116">
    <property type="entry name" value="REVERSE TRANSCRIPTASE ZINC-BINDING DOMAIN-CONTAINING PROTEIN-RELATED-RELATED"/>
    <property type="match status" value="1"/>
</dbReference>
<dbReference type="InterPro" id="IPR043502">
    <property type="entry name" value="DNA/RNA_pol_sf"/>
</dbReference>
<protein>
    <recommendedName>
        <fullName evidence="1">Reverse transcriptase domain-containing protein</fullName>
    </recommendedName>
</protein>